<dbReference type="PANTHER" id="PTHR43668:SF4">
    <property type="entry name" value="ALLANTOINASE"/>
    <property type="match status" value="1"/>
</dbReference>
<protein>
    <recommendedName>
        <fullName evidence="4">D-hydantoinase</fullName>
    </recommendedName>
</protein>
<evidence type="ECO:0000259" key="5">
    <source>
        <dbReference type="Pfam" id="PF01979"/>
    </source>
</evidence>
<organism evidence="6 7">
    <name type="scientific">Candidatus Ventrousia excrementavium</name>
    <dbReference type="NCBI Taxonomy" id="2840961"/>
    <lineage>
        <taxon>Bacteria</taxon>
        <taxon>Bacillati</taxon>
        <taxon>Bacillota</taxon>
        <taxon>Clostridia</taxon>
        <taxon>Eubacteriales</taxon>
        <taxon>Clostridiaceae</taxon>
        <taxon>Clostridiaceae incertae sedis</taxon>
        <taxon>Candidatus Ventrousia</taxon>
    </lineage>
</organism>
<keyword evidence="2" id="KW-0597">Phosphoprotein</keyword>
<dbReference type="InterPro" id="IPR006680">
    <property type="entry name" value="Amidohydro-rel"/>
</dbReference>
<comment type="similarity">
    <text evidence="1">Belongs to the metallo-dependent hydrolases superfamily. Hydantoinase/dihydropyrimidinase family.</text>
</comment>
<dbReference type="InterPro" id="IPR050138">
    <property type="entry name" value="DHOase/Allantoinase_Hydrolase"/>
</dbReference>
<dbReference type="NCBIfam" id="TIGR00857">
    <property type="entry name" value="pyrC_multi"/>
    <property type="match status" value="1"/>
</dbReference>
<comment type="function">
    <text evidence="3">Catalyzes the stereospecific hydrolysis of the cyclic amide bond of D-hydantoin derivatives.</text>
</comment>
<dbReference type="InterPro" id="IPR011059">
    <property type="entry name" value="Metal-dep_hydrolase_composite"/>
</dbReference>
<accession>A0A9D1IVD9</accession>
<evidence type="ECO:0000256" key="2">
    <source>
        <dbReference type="ARBA" id="ARBA00022553"/>
    </source>
</evidence>
<dbReference type="Gene3D" id="3.20.20.140">
    <property type="entry name" value="Metal-dependent hydrolases"/>
    <property type="match status" value="1"/>
</dbReference>
<gene>
    <name evidence="6" type="primary">pyrC</name>
    <name evidence="6" type="ORF">IAB67_00940</name>
</gene>
<dbReference type="GO" id="GO:0004038">
    <property type="term" value="F:allantoinase activity"/>
    <property type="evidence" value="ECO:0007669"/>
    <property type="project" value="TreeGrafter"/>
</dbReference>
<reference evidence="6" key="2">
    <citation type="journal article" date="2021" name="PeerJ">
        <title>Extensive microbial diversity within the chicken gut microbiome revealed by metagenomics and culture.</title>
        <authorList>
            <person name="Gilroy R."/>
            <person name="Ravi A."/>
            <person name="Getino M."/>
            <person name="Pursley I."/>
            <person name="Horton D.L."/>
            <person name="Alikhan N.F."/>
            <person name="Baker D."/>
            <person name="Gharbi K."/>
            <person name="Hall N."/>
            <person name="Watson M."/>
            <person name="Adriaenssens E.M."/>
            <person name="Foster-Nyarko E."/>
            <person name="Jarju S."/>
            <person name="Secka A."/>
            <person name="Antonio M."/>
            <person name="Oren A."/>
            <person name="Chaudhuri R.R."/>
            <person name="La Ragione R."/>
            <person name="Hildebrand F."/>
            <person name="Pallen M.J."/>
        </authorList>
    </citation>
    <scope>NUCLEOTIDE SEQUENCE</scope>
    <source>
        <strain evidence="6">CHK191-8634</strain>
    </source>
</reference>
<evidence type="ECO:0000256" key="3">
    <source>
        <dbReference type="ARBA" id="ARBA00055040"/>
    </source>
</evidence>
<dbReference type="SUPFAM" id="SSF51556">
    <property type="entry name" value="Metallo-dependent hydrolases"/>
    <property type="match status" value="1"/>
</dbReference>
<dbReference type="Pfam" id="PF01979">
    <property type="entry name" value="Amidohydro_1"/>
    <property type="match status" value="1"/>
</dbReference>
<sequence length="451" mass="49427">MLDTLIRNAMIVTHTGRFAGSIGISNGKISVIAGPDTDLQASQVIDAGGRPLIPGAIDAHVHFQDPGQTAREDLPCGTMAAAVGGVTTAISHPLNVPPAVDIESYHFTMQAYEGRSYIDYGIHGGGTAQNIDQIEALWKQTGATSVKMFMCFSVADFPFVRDDSMFEILTHLAHVGGLALIHAENNELISLEENRLKASGRKDPMCHIESHPAVGELEAVRRALYYLEATGASAVILHTCMAEALEEIHAAQQRGVKVYAETCPHLLNFVDTDMKTHGPYLKFTPVMRGEENRQKLWELLEKGYVSTIGSDHSPYTIEEKQAGEQDIWKAPNGIPGIQTMLPVLLKGVNEGKLSLERMVEVTSFNPARIYGLDYCKGRLEVGYDADLVLLDMDVKKTYTKTDILSKAKWSPYEGMEFHGMPVLTMVRGTVVARDGKVVGSQGYGHYIPRKK</sequence>
<comment type="caution">
    <text evidence="6">The sequence shown here is derived from an EMBL/GenBank/DDBJ whole genome shotgun (WGS) entry which is preliminary data.</text>
</comment>
<feature type="domain" description="Amidohydrolase-related" evidence="5">
    <location>
        <begin position="52"/>
        <end position="431"/>
    </location>
</feature>
<evidence type="ECO:0000313" key="7">
    <source>
        <dbReference type="Proteomes" id="UP000824073"/>
    </source>
</evidence>
<evidence type="ECO:0000256" key="1">
    <source>
        <dbReference type="ARBA" id="ARBA00008829"/>
    </source>
</evidence>
<dbReference type="AlphaFoldDB" id="A0A9D1IVD9"/>
<dbReference type="GO" id="GO:0005737">
    <property type="term" value="C:cytoplasm"/>
    <property type="evidence" value="ECO:0007669"/>
    <property type="project" value="TreeGrafter"/>
</dbReference>
<dbReference type="Proteomes" id="UP000824073">
    <property type="component" value="Unassembled WGS sequence"/>
</dbReference>
<dbReference type="PANTHER" id="PTHR43668">
    <property type="entry name" value="ALLANTOINASE"/>
    <property type="match status" value="1"/>
</dbReference>
<dbReference type="Gene3D" id="2.30.40.10">
    <property type="entry name" value="Urease, subunit C, domain 1"/>
    <property type="match status" value="1"/>
</dbReference>
<evidence type="ECO:0000256" key="4">
    <source>
        <dbReference type="ARBA" id="ARBA00068457"/>
    </source>
</evidence>
<evidence type="ECO:0000313" key="6">
    <source>
        <dbReference type="EMBL" id="HIU42847.1"/>
    </source>
</evidence>
<name>A0A9D1IVD9_9CLOT</name>
<dbReference type="FunFam" id="3.20.20.140:FF:000217">
    <property type="entry name" value="Dihydropyrimidinase-related protein 1"/>
    <property type="match status" value="1"/>
</dbReference>
<proteinExistence type="inferred from homology"/>
<dbReference type="InterPro" id="IPR032466">
    <property type="entry name" value="Metal_Hydrolase"/>
</dbReference>
<dbReference type="GO" id="GO:0006145">
    <property type="term" value="P:purine nucleobase catabolic process"/>
    <property type="evidence" value="ECO:0007669"/>
    <property type="project" value="TreeGrafter"/>
</dbReference>
<dbReference type="SUPFAM" id="SSF51338">
    <property type="entry name" value="Composite domain of metallo-dependent hydrolases"/>
    <property type="match status" value="1"/>
</dbReference>
<dbReference type="EMBL" id="DVMR01000011">
    <property type="protein sequence ID" value="HIU42847.1"/>
    <property type="molecule type" value="Genomic_DNA"/>
</dbReference>
<keyword evidence="6" id="KW-0378">Hydrolase</keyword>
<reference evidence="6" key="1">
    <citation type="submission" date="2020-10" db="EMBL/GenBank/DDBJ databases">
        <authorList>
            <person name="Gilroy R."/>
        </authorList>
    </citation>
    <scope>NUCLEOTIDE SEQUENCE</scope>
    <source>
        <strain evidence="6">CHK191-8634</strain>
    </source>
</reference>